<dbReference type="AlphaFoldDB" id="A0A2T3XLS1"/>
<proteinExistence type="predicted"/>
<dbReference type="SUPFAM" id="SSF51197">
    <property type="entry name" value="Clavaminate synthase-like"/>
    <property type="match status" value="1"/>
</dbReference>
<dbReference type="InterPro" id="IPR041667">
    <property type="entry name" value="Cupin_8"/>
</dbReference>
<dbReference type="SMART" id="SM00558">
    <property type="entry name" value="JmjC"/>
    <property type="match status" value="1"/>
</dbReference>
<accession>A0A2T3XLS1</accession>
<dbReference type="Pfam" id="PF13621">
    <property type="entry name" value="Cupin_8"/>
    <property type="match status" value="1"/>
</dbReference>
<dbReference type="PANTHER" id="PTHR12461">
    <property type="entry name" value="HYPOXIA-INDUCIBLE FACTOR 1 ALPHA INHIBITOR-RELATED"/>
    <property type="match status" value="1"/>
</dbReference>
<dbReference type="PROSITE" id="PS51184">
    <property type="entry name" value="JMJC"/>
    <property type="match status" value="1"/>
</dbReference>
<dbReference type="RefSeq" id="WP_107153783.1">
    <property type="nucleotide sequence ID" value="NZ_PYUC01000018.1"/>
</dbReference>
<evidence type="ECO:0000313" key="2">
    <source>
        <dbReference type="EMBL" id="PTB17482.1"/>
    </source>
</evidence>
<protein>
    <submittedName>
        <fullName evidence="2">Cupin-like domain-containing protein</fullName>
    </submittedName>
</protein>
<dbReference type="PANTHER" id="PTHR12461:SF105">
    <property type="entry name" value="HYPOXIA-INDUCIBLE FACTOR 1-ALPHA INHIBITOR"/>
    <property type="match status" value="1"/>
</dbReference>
<name>A0A2T3XLS1_9BURK</name>
<gene>
    <name evidence="2" type="ORF">C9I57_27730</name>
</gene>
<evidence type="ECO:0000313" key="3">
    <source>
        <dbReference type="Proteomes" id="UP000240638"/>
    </source>
</evidence>
<dbReference type="Gene3D" id="2.60.120.650">
    <property type="entry name" value="Cupin"/>
    <property type="match status" value="1"/>
</dbReference>
<dbReference type="InterPro" id="IPR003347">
    <property type="entry name" value="JmjC_dom"/>
</dbReference>
<comment type="caution">
    <text evidence="2">The sequence shown here is derived from an EMBL/GenBank/DDBJ whole genome shotgun (WGS) entry which is preliminary data.</text>
</comment>
<sequence length="336" mass="38786">MLHGTVDDEWRRWIAENLTLGGSEESIVSEMVSNGVASDDARREVRAALTHPYVQGSTRLRERLKKRDWILGVYRRLSVMCGETADIERRDGLDREEFFERFYYANRPVIIAGMLDEWPALTRWSCTIFRERWGEREVEVQFGRESDPDFEINKGLLTKKMRFGDYVDLVERSSPTNDFYMTASNHSLNRRALAELWDDLKPLPPYLDPRSPDDGFLWFGPAGTITPFHHDLTNNLLAQVVGRKRILLVPLHDTPFMYNHLHCFSAVDGKRPNLEVTPAFADARLMQCTLEPGELLFLPIGWWHYVAAIDVSITMAFTNFAAPNDFFVDYRTFGGV</sequence>
<reference evidence="2 3" key="1">
    <citation type="submission" date="2018-03" db="EMBL/GenBank/DDBJ databases">
        <title>Whole genome analyses suggest that Burkholderia sensu lato contains two further novel genera in the rhizoxinica-symbiotica group Mycetohabitans gen. nov., and Trinickia gen. nov.: implications for the evolution of diazotrophy and nodulation in the Burkholderiaceae.</title>
        <authorList>
            <person name="Estrada De Los Santos P."/>
            <person name="Palmer M."/>
            <person name="Chavez-Ramirez B."/>
            <person name="Steenkamp E.T."/>
            <person name="Hirsch A.M."/>
            <person name="Manyaka P."/>
            <person name="Maluk M."/>
            <person name="Lafos M."/>
            <person name="Crook M."/>
            <person name="Gross E."/>
            <person name="Simon M.F."/>
            <person name="Bueno Dos Reis Junior F."/>
            <person name="Poole P.S."/>
            <person name="Venter S.N."/>
            <person name="James E.K."/>
        </authorList>
    </citation>
    <scope>NUCLEOTIDE SEQUENCE [LARGE SCALE GENOMIC DNA]</scope>
    <source>
        <strain evidence="2 3">JPY-366</strain>
    </source>
</reference>
<evidence type="ECO:0000259" key="1">
    <source>
        <dbReference type="PROSITE" id="PS51184"/>
    </source>
</evidence>
<dbReference type="Proteomes" id="UP000240638">
    <property type="component" value="Unassembled WGS sequence"/>
</dbReference>
<dbReference type="EMBL" id="PYUC01000018">
    <property type="protein sequence ID" value="PTB17482.1"/>
    <property type="molecule type" value="Genomic_DNA"/>
</dbReference>
<feature type="domain" description="JmjC" evidence="1">
    <location>
        <begin position="192"/>
        <end position="336"/>
    </location>
</feature>
<organism evidence="2 3">
    <name type="scientific">Trinickia symbiotica</name>
    <dbReference type="NCBI Taxonomy" id="863227"/>
    <lineage>
        <taxon>Bacteria</taxon>
        <taxon>Pseudomonadati</taxon>
        <taxon>Pseudomonadota</taxon>
        <taxon>Betaproteobacteria</taxon>
        <taxon>Burkholderiales</taxon>
        <taxon>Burkholderiaceae</taxon>
        <taxon>Trinickia</taxon>
    </lineage>
</organism>